<reference evidence="1 2" key="1">
    <citation type="submission" date="2019-04" db="EMBL/GenBank/DDBJ databases">
        <title>Aspergillus burnettii sp. nov., novel species from soil in southeast Queensland.</title>
        <authorList>
            <person name="Gilchrist C.L.M."/>
            <person name="Pitt J.I."/>
            <person name="Lange L."/>
            <person name="Lacey H.J."/>
            <person name="Vuong D."/>
            <person name="Midgley D.J."/>
            <person name="Greenfield P."/>
            <person name="Bradbury M."/>
            <person name="Lacey E."/>
            <person name="Busk P.K."/>
            <person name="Pilgaard B."/>
            <person name="Chooi Y.H."/>
            <person name="Piggott A.M."/>
        </authorList>
    </citation>
    <scope>NUCLEOTIDE SEQUENCE [LARGE SCALE GENOMIC DNA]</scope>
    <source>
        <strain evidence="1 2">FRR 5400</strain>
    </source>
</reference>
<sequence>MPSESVFEMRSQECLVIGSSIIACCTAIQDLCSAWAYSAGRAYGTQGVLAVDEDVPELGTLFGFRLVFACSFPVILAGLGGI</sequence>
<organism evidence="1 2">
    <name type="scientific">Petromyces alliaceus</name>
    <name type="common">Aspergillus alliaceus</name>
    <dbReference type="NCBI Taxonomy" id="209559"/>
    <lineage>
        <taxon>Eukaryota</taxon>
        <taxon>Fungi</taxon>
        <taxon>Dikarya</taxon>
        <taxon>Ascomycota</taxon>
        <taxon>Pezizomycotina</taxon>
        <taxon>Eurotiomycetes</taxon>
        <taxon>Eurotiomycetidae</taxon>
        <taxon>Eurotiales</taxon>
        <taxon>Aspergillaceae</taxon>
        <taxon>Aspergillus</taxon>
        <taxon>Aspergillus subgen. Circumdati</taxon>
    </lineage>
</organism>
<evidence type="ECO:0000313" key="1">
    <source>
        <dbReference type="EMBL" id="KAF5863251.1"/>
    </source>
</evidence>
<dbReference type="AlphaFoldDB" id="A0A8H6E8E9"/>
<accession>A0A8H6E8E9</accession>
<evidence type="ECO:0000313" key="2">
    <source>
        <dbReference type="Proteomes" id="UP000541154"/>
    </source>
</evidence>
<keyword evidence="2" id="KW-1185">Reference proteome</keyword>
<proteinExistence type="predicted"/>
<gene>
    <name evidence="1" type="ORF">ETB97_010373</name>
</gene>
<comment type="caution">
    <text evidence="1">The sequence shown here is derived from an EMBL/GenBank/DDBJ whole genome shotgun (WGS) entry which is preliminary data.</text>
</comment>
<dbReference type="Proteomes" id="UP000541154">
    <property type="component" value="Unassembled WGS sequence"/>
</dbReference>
<name>A0A8H6E8E9_PETAA</name>
<dbReference type="EMBL" id="SPNV01000055">
    <property type="protein sequence ID" value="KAF5863251.1"/>
    <property type="molecule type" value="Genomic_DNA"/>
</dbReference>
<protein>
    <submittedName>
        <fullName evidence="1">Uncharacterized protein</fullName>
    </submittedName>
</protein>